<dbReference type="Proteomes" id="UP001497382">
    <property type="component" value="Unassembled WGS sequence"/>
</dbReference>
<feature type="non-terminal residue" evidence="1">
    <location>
        <position position="80"/>
    </location>
</feature>
<keyword evidence="2" id="KW-1185">Reference proteome</keyword>
<dbReference type="EMBL" id="CAXIEN010000046">
    <property type="protein sequence ID" value="CAL1270205.1"/>
    <property type="molecule type" value="Genomic_DNA"/>
</dbReference>
<comment type="caution">
    <text evidence="1">The sequence shown here is derived from an EMBL/GenBank/DDBJ whole genome shotgun (WGS) entry which is preliminary data.</text>
</comment>
<evidence type="ECO:0000313" key="1">
    <source>
        <dbReference type="EMBL" id="CAL1270205.1"/>
    </source>
</evidence>
<organism evidence="1 2">
    <name type="scientific">Larinioides sclopetarius</name>
    <dbReference type="NCBI Taxonomy" id="280406"/>
    <lineage>
        <taxon>Eukaryota</taxon>
        <taxon>Metazoa</taxon>
        <taxon>Ecdysozoa</taxon>
        <taxon>Arthropoda</taxon>
        <taxon>Chelicerata</taxon>
        <taxon>Arachnida</taxon>
        <taxon>Araneae</taxon>
        <taxon>Araneomorphae</taxon>
        <taxon>Entelegynae</taxon>
        <taxon>Araneoidea</taxon>
        <taxon>Araneidae</taxon>
        <taxon>Larinioides</taxon>
    </lineage>
</organism>
<dbReference type="AlphaFoldDB" id="A0AAV1ZFE4"/>
<sequence>MKVLQWTNERYEGWITIPSSLKEKDFRIQKMLIVKCWQEKKEHLIVICLEKWSLFRENGANYGSSFLTLNYWLRCGTRLA</sequence>
<reference evidence="1 2" key="1">
    <citation type="submission" date="2024-04" db="EMBL/GenBank/DDBJ databases">
        <authorList>
            <person name="Rising A."/>
            <person name="Reimegard J."/>
            <person name="Sonavane S."/>
            <person name="Akerstrom W."/>
            <person name="Nylinder S."/>
            <person name="Hedman E."/>
            <person name="Kallberg Y."/>
        </authorList>
    </citation>
    <scope>NUCLEOTIDE SEQUENCE [LARGE SCALE GENOMIC DNA]</scope>
</reference>
<proteinExistence type="predicted"/>
<evidence type="ECO:0000313" key="2">
    <source>
        <dbReference type="Proteomes" id="UP001497382"/>
    </source>
</evidence>
<accession>A0AAV1ZFE4</accession>
<gene>
    <name evidence="1" type="ORF">LARSCL_LOCUS5163</name>
</gene>
<protein>
    <submittedName>
        <fullName evidence="1">Uncharacterized protein</fullName>
    </submittedName>
</protein>
<name>A0AAV1ZFE4_9ARAC</name>